<dbReference type="AlphaFoldDB" id="A0A1V8YFF5"/>
<evidence type="ECO:0000256" key="2">
    <source>
        <dbReference type="ARBA" id="ARBA00019841"/>
    </source>
</evidence>
<dbReference type="PANTHER" id="PTHR30255:SF2">
    <property type="entry name" value="SINGLE-STRANDED-DNA-SPECIFIC EXONUCLEASE RECJ"/>
    <property type="match status" value="1"/>
</dbReference>
<keyword evidence="4" id="KW-0378">Hydrolase</keyword>
<dbReference type="InterPro" id="IPR051673">
    <property type="entry name" value="SSDNA_exonuclease_RecJ"/>
</dbReference>
<feature type="domain" description="RecJ OB" evidence="9">
    <location>
        <begin position="450"/>
        <end position="555"/>
    </location>
</feature>
<feature type="domain" description="DHHA1" evidence="7">
    <location>
        <begin position="345"/>
        <end position="435"/>
    </location>
</feature>
<evidence type="ECO:0000313" key="11">
    <source>
        <dbReference type="Proteomes" id="UP000192477"/>
    </source>
</evidence>
<evidence type="ECO:0000256" key="3">
    <source>
        <dbReference type="ARBA" id="ARBA00022722"/>
    </source>
</evidence>
<dbReference type="GO" id="GO:0006281">
    <property type="term" value="P:DNA repair"/>
    <property type="evidence" value="ECO:0007669"/>
    <property type="project" value="InterPro"/>
</dbReference>
<dbReference type="Pfam" id="PF10141">
    <property type="entry name" value="ssDNA-exonuc_C"/>
    <property type="match status" value="1"/>
</dbReference>
<gene>
    <name evidence="10" type="ORF">BH747_00520</name>
</gene>
<dbReference type="InterPro" id="IPR001667">
    <property type="entry name" value="DDH_dom"/>
</dbReference>
<evidence type="ECO:0000259" key="7">
    <source>
        <dbReference type="Pfam" id="PF02272"/>
    </source>
</evidence>
<dbReference type="InterPro" id="IPR038763">
    <property type="entry name" value="DHH_sf"/>
</dbReference>
<evidence type="ECO:0000256" key="4">
    <source>
        <dbReference type="ARBA" id="ARBA00022801"/>
    </source>
</evidence>
<evidence type="ECO:0000259" key="8">
    <source>
        <dbReference type="Pfam" id="PF10141"/>
    </source>
</evidence>
<dbReference type="Pfam" id="PF02272">
    <property type="entry name" value="DHHA1"/>
    <property type="match status" value="1"/>
</dbReference>
<comment type="caution">
    <text evidence="10">The sequence shown here is derived from an EMBL/GenBank/DDBJ whole genome shotgun (WGS) entry which is preliminary data.</text>
</comment>
<dbReference type="OrthoDB" id="9809852at2"/>
<evidence type="ECO:0000256" key="1">
    <source>
        <dbReference type="ARBA" id="ARBA00005915"/>
    </source>
</evidence>
<dbReference type="Pfam" id="PF01368">
    <property type="entry name" value="DHH"/>
    <property type="match status" value="1"/>
</dbReference>
<dbReference type="GO" id="GO:0003676">
    <property type="term" value="F:nucleic acid binding"/>
    <property type="evidence" value="ECO:0007669"/>
    <property type="project" value="InterPro"/>
</dbReference>
<dbReference type="EMBL" id="MJEA01000001">
    <property type="protein sequence ID" value="OQO71349.1"/>
    <property type="molecule type" value="Genomic_DNA"/>
</dbReference>
<dbReference type="PANTHER" id="PTHR30255">
    <property type="entry name" value="SINGLE-STRANDED-DNA-SPECIFIC EXONUCLEASE RECJ"/>
    <property type="match status" value="1"/>
</dbReference>
<protein>
    <recommendedName>
        <fullName evidence="2">Single-stranded-DNA-specific exonuclease RecJ</fullName>
    </recommendedName>
</protein>
<dbReference type="InterPro" id="IPR018779">
    <property type="entry name" value="RecJ_C"/>
</dbReference>
<dbReference type="NCBIfam" id="TIGR00644">
    <property type="entry name" value="recJ"/>
    <property type="match status" value="1"/>
</dbReference>
<dbReference type="Proteomes" id="UP000192477">
    <property type="component" value="Unassembled WGS sequence"/>
</dbReference>
<evidence type="ECO:0000256" key="5">
    <source>
        <dbReference type="ARBA" id="ARBA00022839"/>
    </source>
</evidence>
<dbReference type="InterPro" id="IPR004610">
    <property type="entry name" value="RecJ"/>
</dbReference>
<keyword evidence="5 10" id="KW-0269">Exonuclease</keyword>
<dbReference type="RefSeq" id="WP_081181383.1">
    <property type="nucleotide sequence ID" value="NZ_MJEA01000001.1"/>
</dbReference>
<comment type="similarity">
    <text evidence="1">Belongs to the RecJ family.</text>
</comment>
<name>A0A1V8YFF5_9ENTE</name>
<dbReference type="Gene3D" id="3.90.1640.30">
    <property type="match status" value="1"/>
</dbReference>
<dbReference type="GO" id="GO:0006310">
    <property type="term" value="P:DNA recombination"/>
    <property type="evidence" value="ECO:0007669"/>
    <property type="project" value="InterPro"/>
</dbReference>
<dbReference type="Gene3D" id="3.10.310.30">
    <property type="match status" value="1"/>
</dbReference>
<evidence type="ECO:0000259" key="6">
    <source>
        <dbReference type="Pfam" id="PF01368"/>
    </source>
</evidence>
<keyword evidence="3" id="KW-0540">Nuclease</keyword>
<reference evidence="10 11" key="1">
    <citation type="journal article" date="2017" name="BMC Microbiol.">
        <title>Comparative genomics of Enterococcus spp. isolated from bovine feces.</title>
        <authorList>
            <person name="Beukers A.G."/>
            <person name="Zaheer R."/>
            <person name="Goji N."/>
            <person name="Amoako K.K."/>
            <person name="Chaves A.V."/>
            <person name="Ward M.P."/>
            <person name="McAllister T.A."/>
        </authorList>
    </citation>
    <scope>NUCLEOTIDE SEQUENCE [LARGE SCALE GENOMIC DNA]</scope>
    <source>
        <strain evidence="10 11">F1129D 143</strain>
    </source>
</reference>
<dbReference type="Pfam" id="PF17768">
    <property type="entry name" value="RecJ_OB"/>
    <property type="match status" value="1"/>
</dbReference>
<sequence>MRQANYNWKLSESEPSETFLQIVQQCNLSPFIGKLLWQRGYQKEEELQKFLNPKKQELHDPYLMHDMDKAITRIQHAVINGEKILVYGDYDADGITSTTVMKETLELLGANVETFLPNRFIHGYGPNKTVYQEKIEAGSQLIITVDNGVAGNEAVAYAQKVGVDVIITDHHELPDLLPEAYAIVHPRHPKGNYPFPDLAGVGVAFKVATALLEEPPAEFLDLVAIGTIADLVSMTGENRTLVALGLETIKHSERIGLQALFTESGLTLQEVDEMMIGFSIAPRLNAIGRMGDPNPAVEMLATFDETKAISHAKQLTLINEERKSVVEKITQEALTMIDETNAIHLLADPSWHEGVLGIVAGKIMNQTGKPTIILAIKEDGTAKGSGRSVDALNLYEMLDTMRDLFTFFGGHHAAIGLTMPKENIDALQTRMNRYVLEKKIDLTKGASLFIDEVLTPKEVTVDLIEELKLLAPYGTDNAVPIFLFRQLFAENVKKIGANQQHLKLTLVEASHFLDAVAFGFGDQENEWLNNPVDIVGKLSINEWNGRKKPQLMVSDFVVDGFQIFDWRSKRYRTMTTIDQRTLYLAFDKRSIKEISGMDEDHIVVFEDMTQIERLINTHDYQSLLIVDSPDDLAILKEILKIGTFDRMYLLGISYEEAYLNGAGSREQYAKLFKLIHSHEKIDIRYKLEAISQYLKIPQKLLIFMIQVFFELKFVTIEDGVLQKVANPKSHPLMDSERYQQRIKKIKVEEFLLLSDISSIKKRLTT</sequence>
<dbReference type="InterPro" id="IPR003156">
    <property type="entry name" value="DHHA1_dom"/>
</dbReference>
<organism evidence="10 11">
    <name type="scientific">Enterococcus villorum</name>
    <dbReference type="NCBI Taxonomy" id="112904"/>
    <lineage>
        <taxon>Bacteria</taxon>
        <taxon>Bacillati</taxon>
        <taxon>Bacillota</taxon>
        <taxon>Bacilli</taxon>
        <taxon>Lactobacillales</taxon>
        <taxon>Enterococcaceae</taxon>
        <taxon>Enterococcus</taxon>
    </lineage>
</organism>
<evidence type="ECO:0000259" key="9">
    <source>
        <dbReference type="Pfam" id="PF17768"/>
    </source>
</evidence>
<dbReference type="STRING" id="112904.BH747_00520"/>
<evidence type="ECO:0000313" key="10">
    <source>
        <dbReference type="EMBL" id="OQO71349.1"/>
    </source>
</evidence>
<dbReference type="SUPFAM" id="SSF64182">
    <property type="entry name" value="DHH phosphoesterases"/>
    <property type="match status" value="1"/>
</dbReference>
<dbReference type="InterPro" id="IPR041122">
    <property type="entry name" value="RecJ_OB"/>
</dbReference>
<feature type="domain" description="Single-stranded-DNA-specific exonuclease RecJ C-terminal" evidence="8">
    <location>
        <begin position="562"/>
        <end position="761"/>
    </location>
</feature>
<proteinExistence type="inferred from homology"/>
<feature type="domain" description="DDH" evidence="6">
    <location>
        <begin position="83"/>
        <end position="227"/>
    </location>
</feature>
<dbReference type="GO" id="GO:0008409">
    <property type="term" value="F:5'-3' exonuclease activity"/>
    <property type="evidence" value="ECO:0007669"/>
    <property type="project" value="InterPro"/>
</dbReference>
<accession>A0A1V8YFF5</accession>